<dbReference type="Gene3D" id="3.40.50.1820">
    <property type="entry name" value="alpha/beta hydrolase"/>
    <property type="match status" value="1"/>
</dbReference>
<protein>
    <submittedName>
        <fullName evidence="4">Alpha/beta-hydrolase</fullName>
    </submittedName>
</protein>
<keyword evidence="2" id="KW-0812">Transmembrane</keyword>
<dbReference type="PANTHER" id="PTHR12277:SF81">
    <property type="entry name" value="PROTEIN ABHD13"/>
    <property type="match status" value="1"/>
</dbReference>
<feature type="domain" description="AB hydrolase-1" evidence="3">
    <location>
        <begin position="123"/>
        <end position="232"/>
    </location>
</feature>
<sequence>MVELSPIFRKAYWGLAATGAAYAAFLLCLTNVTIQRHALYANKIVSAWWVDTNKPESFGFAKNQVTAFNVTTPDFECLSAWHVLPLDVYAENEEDLLSEPSSHDDFSRSKAFRLLTEDPEARVVINFHGNAGNLAQGYRTDTYRSITSLPRTHLIAIDYRGFGGSTGHPTEHGLITDGIALTTYIHTTLNIPPQRILILGQSLGTAVAAATALHFADSVAAASLLPAPSNPAISTEPKTAPPTDFAAVILVAPFTSLPALVMNYRILGLIPILSALRAYPSLQNFFRARIVDTWDTSSRIAALVAATAVGGGASIAATRAADADAGGVGAGDEAATAAARRLRLHILHAKNDVNIPRRHGEALYRVASGALGMTSDGVEQGEARVVQGENDGSGGGGETGSMGWRRRRSDGGGREVLLDVLAWGGHNRVVTFAPVQLAVLRGFDGAGAAS</sequence>
<accession>A0A6A5YD53</accession>
<evidence type="ECO:0000256" key="1">
    <source>
        <dbReference type="SAM" id="MobiDB-lite"/>
    </source>
</evidence>
<keyword evidence="2" id="KW-1133">Transmembrane helix</keyword>
<evidence type="ECO:0000259" key="3">
    <source>
        <dbReference type="Pfam" id="PF00561"/>
    </source>
</evidence>
<name>A0A6A5YD53_9PEZI</name>
<evidence type="ECO:0000256" key="2">
    <source>
        <dbReference type="SAM" id="Phobius"/>
    </source>
</evidence>
<proteinExistence type="predicted"/>
<evidence type="ECO:0000313" key="4">
    <source>
        <dbReference type="EMBL" id="KAF2088794.1"/>
    </source>
</evidence>
<dbReference type="InterPro" id="IPR029058">
    <property type="entry name" value="AB_hydrolase_fold"/>
</dbReference>
<dbReference type="Proteomes" id="UP000799776">
    <property type="component" value="Unassembled WGS sequence"/>
</dbReference>
<evidence type="ECO:0000313" key="5">
    <source>
        <dbReference type="Proteomes" id="UP000799776"/>
    </source>
</evidence>
<gene>
    <name evidence="4" type="ORF">K490DRAFT_64008</name>
</gene>
<feature type="region of interest" description="Disordered" evidence="1">
    <location>
        <begin position="386"/>
        <end position="409"/>
    </location>
</feature>
<feature type="compositionally biased region" description="Gly residues" evidence="1">
    <location>
        <begin position="391"/>
        <end position="400"/>
    </location>
</feature>
<dbReference type="InterPro" id="IPR000073">
    <property type="entry name" value="AB_hydrolase_1"/>
</dbReference>
<dbReference type="SUPFAM" id="SSF53474">
    <property type="entry name" value="alpha/beta-Hydrolases"/>
    <property type="match status" value="1"/>
</dbReference>
<keyword evidence="5" id="KW-1185">Reference proteome</keyword>
<feature type="transmembrane region" description="Helical" evidence="2">
    <location>
        <begin position="12"/>
        <end position="34"/>
    </location>
</feature>
<keyword evidence="4" id="KW-0378">Hydrolase</keyword>
<keyword evidence="2" id="KW-0472">Membrane</keyword>
<dbReference type="AlphaFoldDB" id="A0A6A5YD53"/>
<dbReference type="OrthoDB" id="446723at2759"/>
<dbReference type="EMBL" id="ML978715">
    <property type="protein sequence ID" value="KAF2088794.1"/>
    <property type="molecule type" value="Genomic_DNA"/>
</dbReference>
<organism evidence="4 5">
    <name type="scientific">Saccharata proteae CBS 121410</name>
    <dbReference type="NCBI Taxonomy" id="1314787"/>
    <lineage>
        <taxon>Eukaryota</taxon>
        <taxon>Fungi</taxon>
        <taxon>Dikarya</taxon>
        <taxon>Ascomycota</taxon>
        <taxon>Pezizomycotina</taxon>
        <taxon>Dothideomycetes</taxon>
        <taxon>Dothideomycetes incertae sedis</taxon>
        <taxon>Botryosphaeriales</taxon>
        <taxon>Saccharataceae</taxon>
        <taxon>Saccharata</taxon>
    </lineage>
</organism>
<dbReference type="GO" id="GO:0016787">
    <property type="term" value="F:hydrolase activity"/>
    <property type="evidence" value="ECO:0007669"/>
    <property type="project" value="UniProtKB-KW"/>
</dbReference>
<reference evidence="4" key="1">
    <citation type="journal article" date="2020" name="Stud. Mycol.">
        <title>101 Dothideomycetes genomes: a test case for predicting lifestyles and emergence of pathogens.</title>
        <authorList>
            <person name="Haridas S."/>
            <person name="Albert R."/>
            <person name="Binder M."/>
            <person name="Bloem J."/>
            <person name="Labutti K."/>
            <person name="Salamov A."/>
            <person name="Andreopoulos B."/>
            <person name="Baker S."/>
            <person name="Barry K."/>
            <person name="Bills G."/>
            <person name="Bluhm B."/>
            <person name="Cannon C."/>
            <person name="Castanera R."/>
            <person name="Culley D."/>
            <person name="Daum C."/>
            <person name="Ezra D."/>
            <person name="Gonzalez J."/>
            <person name="Henrissat B."/>
            <person name="Kuo A."/>
            <person name="Liang C."/>
            <person name="Lipzen A."/>
            <person name="Lutzoni F."/>
            <person name="Magnuson J."/>
            <person name="Mondo S."/>
            <person name="Nolan M."/>
            <person name="Ohm R."/>
            <person name="Pangilinan J."/>
            <person name="Park H.-J."/>
            <person name="Ramirez L."/>
            <person name="Alfaro M."/>
            <person name="Sun H."/>
            <person name="Tritt A."/>
            <person name="Yoshinaga Y."/>
            <person name="Zwiers L.-H."/>
            <person name="Turgeon B."/>
            <person name="Goodwin S."/>
            <person name="Spatafora J."/>
            <person name="Crous P."/>
            <person name="Grigoriev I."/>
        </authorList>
    </citation>
    <scope>NUCLEOTIDE SEQUENCE</scope>
    <source>
        <strain evidence="4">CBS 121410</strain>
    </source>
</reference>
<dbReference type="PANTHER" id="PTHR12277">
    <property type="entry name" value="ALPHA/BETA HYDROLASE DOMAIN-CONTAINING PROTEIN"/>
    <property type="match status" value="1"/>
</dbReference>
<dbReference type="Pfam" id="PF00561">
    <property type="entry name" value="Abhydrolase_1"/>
    <property type="match status" value="1"/>
</dbReference>